<reference evidence="2 3" key="1">
    <citation type="journal article" date="2018" name="Mol. Biol. Evol.">
        <title>Broad Genomic Sampling Reveals a Smut Pathogenic Ancestry of the Fungal Clade Ustilaginomycotina.</title>
        <authorList>
            <person name="Kijpornyongpan T."/>
            <person name="Mondo S.J."/>
            <person name="Barry K."/>
            <person name="Sandor L."/>
            <person name="Lee J."/>
            <person name="Lipzen A."/>
            <person name="Pangilinan J."/>
            <person name="LaButti K."/>
            <person name="Hainaut M."/>
            <person name="Henrissat B."/>
            <person name="Grigoriev I.V."/>
            <person name="Spatafora J.W."/>
            <person name="Aime M.C."/>
        </authorList>
    </citation>
    <scope>NUCLEOTIDE SEQUENCE [LARGE SCALE GENOMIC DNA]</scope>
    <source>
        <strain evidence="2 3">MCA 4198</strain>
    </source>
</reference>
<feature type="region of interest" description="Disordered" evidence="1">
    <location>
        <begin position="105"/>
        <end position="141"/>
    </location>
</feature>
<sequence length="209" mass="22308">MASPEGRTRQRLLNVAIERLKDGSDCYDPSSSLYDVGNKLEKLLSACAKRRKVVEADPSKGVCTFSSSPLTPPDALAFTTAGKQSQGGADLFSLDQLDSQLLRFGGRSQVPHPPSVSNNKKGQEPSASLASASAGGRGTFGDNTGIGDLSMLSDVALQQQLNDSSYTPPSSLDMPMPASWEDPFASDQDGVMDWEKVWADIFSTVDMAR</sequence>
<proteinExistence type="predicted"/>
<accession>A0A316YGR2</accession>
<name>A0A316YGR2_9BASI</name>
<gene>
    <name evidence="2" type="ORF">FA10DRAFT_268522</name>
</gene>
<dbReference type="RefSeq" id="XP_025375519.1">
    <property type="nucleotide sequence ID" value="XM_025522369.1"/>
</dbReference>
<organism evidence="2 3">
    <name type="scientific">Acaromyces ingoldii</name>
    <dbReference type="NCBI Taxonomy" id="215250"/>
    <lineage>
        <taxon>Eukaryota</taxon>
        <taxon>Fungi</taxon>
        <taxon>Dikarya</taxon>
        <taxon>Basidiomycota</taxon>
        <taxon>Ustilaginomycotina</taxon>
        <taxon>Exobasidiomycetes</taxon>
        <taxon>Exobasidiales</taxon>
        <taxon>Cryptobasidiaceae</taxon>
        <taxon>Acaromyces</taxon>
    </lineage>
</organism>
<dbReference type="EMBL" id="KZ819638">
    <property type="protein sequence ID" value="PWN88321.1"/>
    <property type="molecule type" value="Genomic_DNA"/>
</dbReference>
<protein>
    <submittedName>
        <fullName evidence="2">Uncharacterized protein</fullName>
    </submittedName>
</protein>
<evidence type="ECO:0000313" key="2">
    <source>
        <dbReference type="EMBL" id="PWN88321.1"/>
    </source>
</evidence>
<dbReference type="Proteomes" id="UP000245768">
    <property type="component" value="Unassembled WGS sequence"/>
</dbReference>
<evidence type="ECO:0000256" key="1">
    <source>
        <dbReference type="SAM" id="MobiDB-lite"/>
    </source>
</evidence>
<dbReference type="AlphaFoldDB" id="A0A316YGR2"/>
<dbReference type="GeneID" id="37044285"/>
<dbReference type="InParanoid" id="A0A316YGR2"/>
<feature type="region of interest" description="Disordered" evidence="1">
    <location>
        <begin position="162"/>
        <end position="187"/>
    </location>
</feature>
<keyword evidence="3" id="KW-1185">Reference proteome</keyword>
<evidence type="ECO:0000313" key="3">
    <source>
        <dbReference type="Proteomes" id="UP000245768"/>
    </source>
</evidence>